<feature type="domain" description="Dipeptidylpeptidase IV N-terminal" evidence="2">
    <location>
        <begin position="3"/>
        <end position="97"/>
    </location>
</feature>
<dbReference type="Pfam" id="PF00930">
    <property type="entry name" value="DPPIV_N"/>
    <property type="match status" value="1"/>
</dbReference>
<dbReference type="SUPFAM" id="SSF82171">
    <property type="entry name" value="DPP6 N-terminal domain-like"/>
    <property type="match status" value="1"/>
</dbReference>
<name>A0A6J7J628_9ZZZZ</name>
<dbReference type="GO" id="GO:0008236">
    <property type="term" value="F:serine-type peptidase activity"/>
    <property type="evidence" value="ECO:0007669"/>
    <property type="project" value="InterPro"/>
</dbReference>
<organism evidence="3">
    <name type="scientific">freshwater metagenome</name>
    <dbReference type="NCBI Taxonomy" id="449393"/>
    <lineage>
        <taxon>unclassified sequences</taxon>
        <taxon>metagenomes</taxon>
        <taxon>ecological metagenomes</taxon>
    </lineage>
</organism>
<dbReference type="InterPro" id="IPR002469">
    <property type="entry name" value="Peptidase_S9B_N"/>
</dbReference>
<dbReference type="InterPro" id="IPR001375">
    <property type="entry name" value="Peptidase_S9_cat"/>
</dbReference>
<dbReference type="InterPro" id="IPR029058">
    <property type="entry name" value="AB_hydrolase_fold"/>
</dbReference>
<dbReference type="PANTHER" id="PTHR11731">
    <property type="entry name" value="PROTEASE FAMILY S9B,C DIPEPTIDYL-PEPTIDASE IV-RELATED"/>
    <property type="match status" value="1"/>
</dbReference>
<proteinExistence type="predicted"/>
<dbReference type="Gene3D" id="2.140.10.30">
    <property type="entry name" value="Dipeptidylpeptidase IV, N-terminal domain"/>
    <property type="match status" value="1"/>
</dbReference>
<protein>
    <submittedName>
        <fullName evidence="3">Unannotated protein</fullName>
    </submittedName>
</protein>
<gene>
    <name evidence="3" type="ORF">UFOPK3773_00721</name>
</gene>
<dbReference type="Gene3D" id="3.40.50.1820">
    <property type="entry name" value="alpha/beta hydrolase"/>
    <property type="match status" value="1"/>
</dbReference>
<dbReference type="EMBL" id="CAFBNF010000058">
    <property type="protein sequence ID" value="CAB4938818.1"/>
    <property type="molecule type" value="Genomic_DNA"/>
</dbReference>
<feature type="domain" description="Peptidase S9 prolyl oligopeptidase catalytic" evidence="1">
    <location>
        <begin position="282"/>
        <end position="476"/>
    </location>
</feature>
<evidence type="ECO:0000259" key="1">
    <source>
        <dbReference type="Pfam" id="PF00326"/>
    </source>
</evidence>
<evidence type="ECO:0000259" key="2">
    <source>
        <dbReference type="Pfam" id="PF00930"/>
    </source>
</evidence>
<dbReference type="AlphaFoldDB" id="A0A6J7J628"/>
<sequence>MEPVAIAYPSAGTTNAEVGLFLINVSEAAQLGEQLSEVVWDAVSYPYLAGVSWSEFGPPLLTVLSRDQMNGQVLMVDPEAGSTDERAALSDECWVDVIPGLPCWTADGRLARAVDDAATDTRRLVFDDTFVTPADAQVMAAGISDARGLTVTLAADSTERTPWRVGLNGSLVPLTFEAGVHAASSGGDTSVVASTTLDSTTTRWVVWHTGREAGELVSHAEQPALTPRVRLMRAGDRGIATAVLLPTGHVSGSARLPVLMAPYGGPHHSEVLASGLAFADDQWLADQGFAVIVADGRGTPGRGPAWERAIFRDFVGPVLDDQIAALEAVAAMYPDDVDSSRVGITGWSFGGWLAAYAVLARPDIFSVAVAGAPVTDWHLYDTAYTERYLGHPDAEPATYERHSLVGLSPALQRPLMLVHGMADDNVVVANTLALSGALLATGHPHTVLPLTGVTHMATDEVVAENLLLLQVEFLRRGLEVGR</sequence>
<dbReference type="GO" id="GO:0006508">
    <property type="term" value="P:proteolysis"/>
    <property type="evidence" value="ECO:0007669"/>
    <property type="project" value="InterPro"/>
</dbReference>
<dbReference type="PANTHER" id="PTHR11731:SF193">
    <property type="entry name" value="DIPEPTIDYL PEPTIDASE 9"/>
    <property type="match status" value="1"/>
</dbReference>
<dbReference type="Pfam" id="PF00326">
    <property type="entry name" value="Peptidase_S9"/>
    <property type="match status" value="1"/>
</dbReference>
<dbReference type="GO" id="GO:0008239">
    <property type="term" value="F:dipeptidyl-peptidase activity"/>
    <property type="evidence" value="ECO:0007669"/>
    <property type="project" value="TreeGrafter"/>
</dbReference>
<evidence type="ECO:0000313" key="3">
    <source>
        <dbReference type="EMBL" id="CAB4938818.1"/>
    </source>
</evidence>
<accession>A0A6J7J628</accession>
<dbReference type="InterPro" id="IPR050278">
    <property type="entry name" value="Serine_Prot_S9B/DPPIV"/>
</dbReference>
<dbReference type="SUPFAM" id="SSF53474">
    <property type="entry name" value="alpha/beta-Hydrolases"/>
    <property type="match status" value="1"/>
</dbReference>
<reference evidence="3" key="1">
    <citation type="submission" date="2020-05" db="EMBL/GenBank/DDBJ databases">
        <authorList>
            <person name="Chiriac C."/>
            <person name="Salcher M."/>
            <person name="Ghai R."/>
            <person name="Kavagutti S V."/>
        </authorList>
    </citation>
    <scope>NUCLEOTIDE SEQUENCE</scope>
</reference>